<reference evidence="5" key="2">
    <citation type="submission" date="2021-05" db="UniProtKB">
        <authorList>
            <consortium name="EnsemblPlants"/>
        </authorList>
    </citation>
    <scope>IDENTIFICATION</scope>
    <source>
        <strain evidence="5">subsp. malaccensis</strain>
    </source>
</reference>
<accession>A0A804I7Z0</accession>
<dbReference type="AlphaFoldDB" id="A0A804I7Z0"/>
<dbReference type="PANTHER" id="PTHR31852">
    <property type="entry name" value="LATE EMBRYOGENESIS ABUNDANT (LEA) HYDROXYPROLINE-RICH GLYCOPROTEIN FAMILY"/>
    <property type="match status" value="1"/>
</dbReference>
<evidence type="ECO:0000259" key="3">
    <source>
        <dbReference type="Pfam" id="PF03168"/>
    </source>
</evidence>
<evidence type="ECO:0000256" key="2">
    <source>
        <dbReference type="SAM" id="Phobius"/>
    </source>
</evidence>
<dbReference type="EnsemblPlants" id="Ma03_t03240.1">
    <property type="protein sequence ID" value="Ma03_p03240.1"/>
    <property type="gene ID" value="Ma03_g03240"/>
</dbReference>
<gene>
    <name evidence="4" type="ORF">GSMUA_206150.1</name>
</gene>
<keyword evidence="2" id="KW-0812">Transmembrane</keyword>
<dbReference type="EMBL" id="HG996468">
    <property type="protein sequence ID" value="CAG1849029.1"/>
    <property type="molecule type" value="Genomic_DNA"/>
</dbReference>
<dbReference type="InterPro" id="IPR004864">
    <property type="entry name" value="LEA_2"/>
</dbReference>
<keyword evidence="2" id="KW-1133">Transmembrane helix</keyword>
<dbReference type="Proteomes" id="UP000012960">
    <property type="component" value="Unplaced"/>
</dbReference>
<keyword evidence="2" id="KW-0472">Membrane</keyword>
<dbReference type="OrthoDB" id="764273at2759"/>
<sequence length="228" mass="24360">MSTDTEQATPLAVGTKRPDNDEELPAASMTRRRSRLQGRCLICGGSWAAILIIIAIVIVVLALTVFKVKEPVMTMNSVTIEKLAVNFGAPSSSSSQLFAINMTVVADVSVKNPNAASVRFGASTTAIYYRAREMGVAYGPPGTARARRTFRINVTVDVMADRILGDANLFDDLAAGSIAVTTATKVGGRVRVLGVFKHHVDVMMNCSITMAVANQSIVGQNCNQKVRL</sequence>
<reference evidence="4" key="1">
    <citation type="submission" date="2021-03" db="EMBL/GenBank/DDBJ databases">
        <authorList>
            <consortium name="Genoscope - CEA"/>
            <person name="William W."/>
        </authorList>
    </citation>
    <scope>NUCLEOTIDE SEQUENCE</scope>
    <source>
        <strain evidence="4">Doubled-haploid Pahang</strain>
    </source>
</reference>
<dbReference type="Pfam" id="PF03168">
    <property type="entry name" value="LEA_2"/>
    <property type="match status" value="1"/>
</dbReference>
<dbReference type="FunCoup" id="A0A804I7Z0">
    <property type="interactions" value="414"/>
</dbReference>
<dbReference type="Gene3D" id="2.60.40.1820">
    <property type="match status" value="1"/>
</dbReference>
<feature type="region of interest" description="Disordered" evidence="1">
    <location>
        <begin position="1"/>
        <end position="29"/>
    </location>
</feature>
<evidence type="ECO:0000313" key="4">
    <source>
        <dbReference type="EMBL" id="CAG1849029.1"/>
    </source>
</evidence>
<dbReference type="KEGG" id="mus:103977372"/>
<evidence type="ECO:0000256" key="1">
    <source>
        <dbReference type="SAM" id="MobiDB-lite"/>
    </source>
</evidence>
<proteinExistence type="predicted"/>
<dbReference type="InterPro" id="IPR055301">
    <property type="entry name" value="Lea14-like_2"/>
</dbReference>
<evidence type="ECO:0000313" key="6">
    <source>
        <dbReference type="Proteomes" id="UP000012960"/>
    </source>
</evidence>
<feature type="domain" description="Late embryogenesis abundant protein LEA-2 subgroup" evidence="3">
    <location>
        <begin position="108"/>
        <end position="207"/>
    </location>
</feature>
<keyword evidence="6" id="KW-1185">Reference proteome</keyword>
<evidence type="ECO:0000313" key="5">
    <source>
        <dbReference type="EnsemblPlants" id="Ma03_p03240.1"/>
    </source>
</evidence>
<protein>
    <submittedName>
        <fullName evidence="4">(wild Malaysian banana) hypothetical protein</fullName>
    </submittedName>
</protein>
<dbReference type="OMA" id="IVRMNIT"/>
<dbReference type="Gramene" id="Ma03_t03240.1">
    <property type="protein sequence ID" value="Ma03_p03240.1"/>
    <property type="gene ID" value="Ma03_g03240"/>
</dbReference>
<name>A0A804I7Z0_MUSAM</name>
<organism evidence="5 6">
    <name type="scientific">Musa acuminata subsp. malaccensis</name>
    <name type="common">Wild banana</name>
    <name type="synonym">Musa malaccensis</name>
    <dbReference type="NCBI Taxonomy" id="214687"/>
    <lineage>
        <taxon>Eukaryota</taxon>
        <taxon>Viridiplantae</taxon>
        <taxon>Streptophyta</taxon>
        <taxon>Embryophyta</taxon>
        <taxon>Tracheophyta</taxon>
        <taxon>Spermatophyta</taxon>
        <taxon>Magnoliopsida</taxon>
        <taxon>Liliopsida</taxon>
        <taxon>Zingiberales</taxon>
        <taxon>Musaceae</taxon>
        <taxon>Musa</taxon>
    </lineage>
</organism>
<dbReference type="InParanoid" id="A0A804I7Z0"/>
<feature type="transmembrane region" description="Helical" evidence="2">
    <location>
        <begin position="41"/>
        <end position="66"/>
    </location>
</feature>